<evidence type="ECO:0000256" key="2">
    <source>
        <dbReference type="ARBA" id="ARBA00012438"/>
    </source>
</evidence>
<dbReference type="Gene3D" id="3.30.450.40">
    <property type="match status" value="1"/>
</dbReference>
<evidence type="ECO:0000259" key="7">
    <source>
        <dbReference type="PROSITE" id="PS50109"/>
    </source>
</evidence>
<dbReference type="Gene3D" id="3.30.565.10">
    <property type="entry name" value="Histidine kinase-like ATPase, C-terminal domain"/>
    <property type="match status" value="1"/>
</dbReference>
<dbReference type="SUPFAM" id="SSF55781">
    <property type="entry name" value="GAF domain-like"/>
    <property type="match status" value="1"/>
</dbReference>
<feature type="domain" description="PAS" evidence="9">
    <location>
        <begin position="531"/>
        <end position="603"/>
    </location>
</feature>
<name>A0A1M6PC34_9GAMM</name>
<evidence type="ECO:0000256" key="6">
    <source>
        <dbReference type="PROSITE-ProRule" id="PRU00169"/>
    </source>
</evidence>
<dbReference type="CDD" id="cd16922">
    <property type="entry name" value="HATPase_EvgS-ArcB-TorS-like"/>
    <property type="match status" value="1"/>
</dbReference>
<dbReference type="GO" id="GO:0005886">
    <property type="term" value="C:plasma membrane"/>
    <property type="evidence" value="ECO:0007669"/>
    <property type="project" value="TreeGrafter"/>
</dbReference>
<reference evidence="12" key="1">
    <citation type="submission" date="2016-11" db="EMBL/GenBank/DDBJ databases">
        <authorList>
            <person name="Varghese N."/>
            <person name="Submissions S."/>
        </authorList>
    </citation>
    <scope>NUCLEOTIDE SEQUENCE [LARGE SCALE GENOMIC DNA]</scope>
    <source>
        <strain evidence="12">CGMCC 1.10835</strain>
    </source>
</reference>
<dbReference type="SMART" id="SM00388">
    <property type="entry name" value="HisKA"/>
    <property type="match status" value="1"/>
</dbReference>
<dbReference type="InterPro" id="IPR005467">
    <property type="entry name" value="His_kinase_dom"/>
</dbReference>
<comment type="catalytic activity">
    <reaction evidence="1">
        <text>ATP + protein L-histidine = ADP + protein N-phospho-L-histidine.</text>
        <dbReference type="EC" id="2.7.13.3"/>
    </reaction>
</comment>
<dbReference type="InterPro" id="IPR003594">
    <property type="entry name" value="HATPase_dom"/>
</dbReference>
<dbReference type="Pfam" id="PF02518">
    <property type="entry name" value="HATPase_c"/>
    <property type="match status" value="1"/>
</dbReference>
<dbReference type="SMART" id="SM00086">
    <property type="entry name" value="PAC"/>
    <property type="match status" value="2"/>
</dbReference>
<dbReference type="EMBL" id="FRAQ01000001">
    <property type="protein sequence ID" value="SHK05477.1"/>
    <property type="molecule type" value="Genomic_DNA"/>
</dbReference>
<feature type="domain" description="Histidine kinase" evidence="7">
    <location>
        <begin position="862"/>
        <end position="1078"/>
    </location>
</feature>
<dbReference type="InterPro" id="IPR003018">
    <property type="entry name" value="GAF"/>
</dbReference>
<dbReference type="InterPro" id="IPR003661">
    <property type="entry name" value="HisK_dim/P_dom"/>
</dbReference>
<feature type="modified residue" description="4-aspartylphosphate" evidence="6">
    <location>
        <position position="1158"/>
    </location>
</feature>
<keyword evidence="3 6" id="KW-0597">Phosphoprotein</keyword>
<dbReference type="Gene3D" id="2.10.70.100">
    <property type="match status" value="1"/>
</dbReference>
<feature type="domain" description="PAC" evidence="10">
    <location>
        <begin position="333"/>
        <end position="385"/>
    </location>
</feature>
<evidence type="ECO:0000313" key="11">
    <source>
        <dbReference type="EMBL" id="SHK05477.1"/>
    </source>
</evidence>
<sequence>MIDIRIVGNRETESWLKRQQETLLSSDFNCRFSSMAAPVEATEPPNVWLIDADGSEALPLREIIAELHTNDGIAKAPIVVVGKSMTTQLASEAMAAGARRFLVKPLTSRMLASTCQELGISHSPMPRTALILEDRQATHEAIREHLATRSIEILPASSIQAAFDLLTQHDPDVIVVSHYSDLMSYRKLSALLRFFPQSSGIPVFFTTDDITDSEARDLLSLTETNTHCATYADLPRLILEVTNQRVGRATSGGRLYDILYEREQEHLALNHHAIVSMADSAGQITEVNRNFCDTSQYSETELLGQNHRILKSGYHSPDFYRDLWQTISRGDVWKGEICNRAKDGRYYWVSSTIVPFLDSRKRPYKYIAIRKDITHVKTSEHRGELYGQLARLVSGASAQVLSGDWADVPEILQSALQPLCRFLGIYHVSIKLHQTDHLFAKGNRPAVDSSHNASLSITGFDTTGSERQADDCYKIETTLRADRTELGSLELLTRQNALKDVPRAQGLIDILGSVISNSLARWMSEFYQERDRERLRKAQSFANIGTWEWNLETNDLFWTGTIPVIFGYPEGDLETSYENFITAVHPDDRAKVEAGIAAAIEHDEPYRIEHRVVWPDGTVRLLLEAGAVIRSDDGMAKQMLGIVQDVTQAHEAKQQLALQTRLLNILHDSLTAFIREGKFRATLDSMLESLLELTSSEFGFLAEVLHDGEKTPYLRVQSISNIPWGPSSEEMYSRVGTDRFELFGLDSVIGESVREGKVVSVDETRSGELFTGLPEGHPEIRTFLSVPVFIGSDLVGVFALANRDSGYDQSLINFLRPFAANYGVIINSQRMIDMGETNRMSLTHAKLQADQANRAKSEFLSSMSHELRTPMNAILGFGQLLESDPELNDDQQDSVNEILSASKHLLELINEVLDLARIESGKLELSLETIPVRAITDEALTFVRLSAEKRGIQISIRNMGTLRVAADWTRLKQALLNLLSNAVKYNRVDGSILIEAKPHGSAWVDIRVTDTGPGIPESRIPELFQPFNRLGAELGHIEGTGIGLSLTRRLVELMGGSIGVTSAIGEGSTFWIRLPVERLHTSTNAEPSIDYGQSQTLSGERTSNKKRSILYIEDNPANLKLVERIVQRQRDFSLISAITAEEGLNLARACQPDLILLDINLPDLDGYVVLDKLKAQVPPNNAPVIALTANAMHSEVRRGKNAGFDDYLTKPINIAELTNTLGKYLG</sequence>
<dbReference type="Proteomes" id="UP000184497">
    <property type="component" value="Unassembled WGS sequence"/>
</dbReference>
<dbReference type="InterPro" id="IPR004358">
    <property type="entry name" value="Sig_transdc_His_kin-like_C"/>
</dbReference>
<dbReference type="PROSITE" id="PS50110">
    <property type="entry name" value="RESPONSE_REGULATORY"/>
    <property type="match status" value="2"/>
</dbReference>
<dbReference type="SUPFAM" id="SSF47384">
    <property type="entry name" value="Homodimeric domain of signal transducing histidine kinase"/>
    <property type="match status" value="1"/>
</dbReference>
<comment type="caution">
    <text evidence="6">Lacks conserved residue(s) required for the propagation of feature annotation.</text>
</comment>
<keyword evidence="12" id="KW-1185">Reference proteome</keyword>
<dbReference type="InterPro" id="IPR029016">
    <property type="entry name" value="GAF-like_dom_sf"/>
</dbReference>
<dbReference type="InterPro" id="IPR036097">
    <property type="entry name" value="HisK_dim/P_sf"/>
</dbReference>
<dbReference type="PROSITE" id="PS50109">
    <property type="entry name" value="HIS_KIN"/>
    <property type="match status" value="1"/>
</dbReference>
<feature type="domain" description="Response regulatory" evidence="8">
    <location>
        <begin position="1108"/>
        <end position="1225"/>
    </location>
</feature>
<dbReference type="InterPro" id="IPR001789">
    <property type="entry name" value="Sig_transdc_resp-reg_receiver"/>
</dbReference>
<dbReference type="InterPro" id="IPR000700">
    <property type="entry name" value="PAS-assoc_C"/>
</dbReference>
<evidence type="ECO:0000259" key="10">
    <source>
        <dbReference type="PROSITE" id="PS50113"/>
    </source>
</evidence>
<dbReference type="InterPro" id="IPR001610">
    <property type="entry name" value="PAC"/>
</dbReference>
<dbReference type="AlphaFoldDB" id="A0A1M6PC34"/>
<feature type="domain" description="Response regulatory" evidence="8">
    <location>
        <begin position="128"/>
        <end position="245"/>
    </location>
</feature>
<dbReference type="InterPro" id="IPR035965">
    <property type="entry name" value="PAS-like_dom_sf"/>
</dbReference>
<dbReference type="SUPFAM" id="SSF55874">
    <property type="entry name" value="ATPase domain of HSP90 chaperone/DNA topoisomerase II/histidine kinase"/>
    <property type="match status" value="1"/>
</dbReference>
<evidence type="ECO:0000256" key="1">
    <source>
        <dbReference type="ARBA" id="ARBA00000085"/>
    </source>
</evidence>
<dbReference type="CDD" id="cd00130">
    <property type="entry name" value="PAS"/>
    <property type="match status" value="2"/>
</dbReference>
<dbReference type="Gene3D" id="3.30.450.20">
    <property type="entry name" value="PAS domain"/>
    <property type="match status" value="2"/>
</dbReference>
<dbReference type="PANTHER" id="PTHR43047">
    <property type="entry name" value="TWO-COMPONENT HISTIDINE PROTEIN KINASE"/>
    <property type="match status" value="1"/>
</dbReference>
<dbReference type="EC" id="2.7.13.3" evidence="2"/>
<dbReference type="InterPro" id="IPR013655">
    <property type="entry name" value="PAS_fold_3"/>
</dbReference>
<dbReference type="GO" id="GO:0009927">
    <property type="term" value="F:histidine phosphotransfer kinase activity"/>
    <property type="evidence" value="ECO:0007669"/>
    <property type="project" value="TreeGrafter"/>
</dbReference>
<feature type="domain" description="PAC" evidence="10">
    <location>
        <begin position="606"/>
        <end position="658"/>
    </location>
</feature>
<dbReference type="PROSITE" id="PS50113">
    <property type="entry name" value="PAC"/>
    <property type="match status" value="2"/>
</dbReference>
<dbReference type="Pfam" id="PF13185">
    <property type="entry name" value="GAF_2"/>
    <property type="match status" value="1"/>
</dbReference>
<dbReference type="Pfam" id="PF00072">
    <property type="entry name" value="Response_reg"/>
    <property type="match status" value="1"/>
</dbReference>
<dbReference type="STRING" id="564117.SAMN05216369_0205"/>
<dbReference type="GO" id="GO:0000155">
    <property type="term" value="F:phosphorelay sensor kinase activity"/>
    <property type="evidence" value="ECO:0007669"/>
    <property type="project" value="InterPro"/>
</dbReference>
<dbReference type="SMART" id="SM00091">
    <property type="entry name" value="PAS"/>
    <property type="match status" value="2"/>
</dbReference>
<dbReference type="SUPFAM" id="SSF55785">
    <property type="entry name" value="PYP-like sensor domain (PAS domain)"/>
    <property type="match status" value="2"/>
</dbReference>
<dbReference type="SMART" id="SM00448">
    <property type="entry name" value="REC"/>
    <property type="match status" value="1"/>
</dbReference>
<dbReference type="InterPro" id="IPR011006">
    <property type="entry name" value="CheY-like_superfamily"/>
</dbReference>
<dbReference type="Pfam" id="PF00512">
    <property type="entry name" value="HisKA"/>
    <property type="match status" value="1"/>
</dbReference>
<evidence type="ECO:0000259" key="8">
    <source>
        <dbReference type="PROSITE" id="PS50110"/>
    </source>
</evidence>
<dbReference type="CDD" id="cd00082">
    <property type="entry name" value="HisKA"/>
    <property type="match status" value="1"/>
</dbReference>
<dbReference type="NCBIfam" id="TIGR00229">
    <property type="entry name" value="sensory_box"/>
    <property type="match status" value="2"/>
</dbReference>
<evidence type="ECO:0000259" key="9">
    <source>
        <dbReference type="PROSITE" id="PS50112"/>
    </source>
</evidence>
<dbReference type="InterPro" id="IPR036890">
    <property type="entry name" value="HATPase_C_sf"/>
</dbReference>
<dbReference type="RefSeq" id="WP_072794941.1">
    <property type="nucleotide sequence ID" value="NZ_FRAQ01000001.1"/>
</dbReference>
<dbReference type="OrthoDB" id="9812358at2"/>
<dbReference type="Gene3D" id="1.10.287.130">
    <property type="match status" value="1"/>
</dbReference>
<dbReference type="Pfam" id="PF08447">
    <property type="entry name" value="PAS_3"/>
    <property type="match status" value="1"/>
</dbReference>
<dbReference type="Gene3D" id="3.40.50.2300">
    <property type="match status" value="3"/>
</dbReference>
<gene>
    <name evidence="11" type="ORF">SAMN05216369_0205</name>
</gene>
<dbReference type="PANTHER" id="PTHR43047:SF72">
    <property type="entry name" value="OSMOSENSING HISTIDINE PROTEIN KINASE SLN1"/>
    <property type="match status" value="1"/>
</dbReference>
<dbReference type="InterPro" id="IPR000014">
    <property type="entry name" value="PAS"/>
</dbReference>
<keyword evidence="4" id="KW-0808">Transferase</keyword>
<proteinExistence type="predicted"/>
<dbReference type="SUPFAM" id="SSF52172">
    <property type="entry name" value="CheY-like"/>
    <property type="match status" value="2"/>
</dbReference>
<organism evidence="11 12">
    <name type="scientific">Marinobacter antarcticus</name>
    <dbReference type="NCBI Taxonomy" id="564117"/>
    <lineage>
        <taxon>Bacteria</taxon>
        <taxon>Pseudomonadati</taxon>
        <taxon>Pseudomonadota</taxon>
        <taxon>Gammaproteobacteria</taxon>
        <taxon>Pseudomonadales</taxon>
        <taxon>Marinobacteraceae</taxon>
        <taxon>Marinobacter</taxon>
    </lineage>
</organism>
<dbReference type="SMART" id="SM00387">
    <property type="entry name" value="HATPase_c"/>
    <property type="match status" value="1"/>
</dbReference>
<evidence type="ECO:0000313" key="12">
    <source>
        <dbReference type="Proteomes" id="UP000184497"/>
    </source>
</evidence>
<evidence type="ECO:0000256" key="3">
    <source>
        <dbReference type="ARBA" id="ARBA00022553"/>
    </source>
</evidence>
<evidence type="ECO:0000256" key="5">
    <source>
        <dbReference type="ARBA" id="ARBA00022777"/>
    </source>
</evidence>
<protein>
    <recommendedName>
        <fullName evidence="2">histidine kinase</fullName>
        <ecNumber evidence="2">2.7.13.3</ecNumber>
    </recommendedName>
</protein>
<keyword evidence="5" id="KW-0418">Kinase</keyword>
<dbReference type="PROSITE" id="PS50112">
    <property type="entry name" value="PAS"/>
    <property type="match status" value="1"/>
</dbReference>
<accession>A0A1M6PC34</accession>
<evidence type="ECO:0000256" key="4">
    <source>
        <dbReference type="ARBA" id="ARBA00022679"/>
    </source>
</evidence>
<dbReference type="Pfam" id="PF13426">
    <property type="entry name" value="PAS_9"/>
    <property type="match status" value="1"/>
</dbReference>
<dbReference type="PRINTS" id="PR00344">
    <property type="entry name" value="BCTRLSENSOR"/>
</dbReference>